<evidence type="ECO:0000313" key="4">
    <source>
        <dbReference type="EMBL" id="KAB8225740.1"/>
    </source>
</evidence>
<dbReference type="EMBL" id="ML733393">
    <property type="protein sequence ID" value="KAB8225740.1"/>
    <property type="molecule type" value="Genomic_DNA"/>
</dbReference>
<proteinExistence type="predicted"/>
<feature type="region of interest" description="Disordered" evidence="2">
    <location>
        <begin position="374"/>
        <end position="393"/>
    </location>
</feature>
<dbReference type="InterPro" id="IPR056884">
    <property type="entry name" value="NPHP3-like_N"/>
</dbReference>
<feature type="compositionally biased region" description="Basic and acidic residues" evidence="2">
    <location>
        <begin position="378"/>
        <end position="393"/>
    </location>
</feature>
<dbReference type="InterPro" id="IPR036770">
    <property type="entry name" value="Ankyrin_rpt-contain_sf"/>
</dbReference>
<feature type="compositionally biased region" description="Basic and acidic residues" evidence="2">
    <location>
        <begin position="7"/>
        <end position="17"/>
    </location>
</feature>
<evidence type="ECO:0000313" key="5">
    <source>
        <dbReference type="Proteomes" id="UP000326799"/>
    </source>
</evidence>
<dbReference type="Gene3D" id="1.25.40.20">
    <property type="entry name" value="Ankyrin repeat-containing domain"/>
    <property type="match status" value="1"/>
</dbReference>
<dbReference type="InterPro" id="IPR055530">
    <property type="entry name" value="DUF7104"/>
</dbReference>
<feature type="compositionally biased region" description="Polar residues" evidence="2">
    <location>
        <begin position="38"/>
        <end position="51"/>
    </location>
</feature>
<dbReference type="Pfam" id="PF23397">
    <property type="entry name" value="DUF7104"/>
    <property type="match status" value="3"/>
</dbReference>
<feature type="region of interest" description="Disordered" evidence="2">
    <location>
        <begin position="1"/>
        <end position="51"/>
    </location>
</feature>
<dbReference type="Pfam" id="PF24883">
    <property type="entry name" value="NPHP3_N"/>
    <property type="match status" value="1"/>
</dbReference>
<dbReference type="PANTHER" id="PTHR10039">
    <property type="entry name" value="AMELOGENIN"/>
    <property type="match status" value="1"/>
</dbReference>
<evidence type="ECO:0000259" key="3">
    <source>
        <dbReference type="Pfam" id="PF24883"/>
    </source>
</evidence>
<organism evidence="4 5">
    <name type="scientific">Aspergillus novoparasiticus</name>
    <dbReference type="NCBI Taxonomy" id="986946"/>
    <lineage>
        <taxon>Eukaryota</taxon>
        <taxon>Fungi</taxon>
        <taxon>Dikarya</taxon>
        <taxon>Ascomycota</taxon>
        <taxon>Pezizomycotina</taxon>
        <taxon>Eurotiomycetes</taxon>
        <taxon>Eurotiomycetidae</taxon>
        <taxon>Eurotiales</taxon>
        <taxon>Aspergillaceae</taxon>
        <taxon>Aspergillus</taxon>
        <taxon>Aspergillus subgen. Circumdati</taxon>
    </lineage>
</organism>
<gene>
    <name evidence="4" type="ORF">BDV33DRAFT_230191</name>
</gene>
<reference evidence="4 5" key="1">
    <citation type="submission" date="2019-04" db="EMBL/GenBank/DDBJ databases">
        <title>Fungal friends and foes A comparative genomics study of 23 Aspergillus species from section Flavi.</title>
        <authorList>
            <consortium name="DOE Joint Genome Institute"/>
            <person name="Kjaerbolling I."/>
            <person name="Vesth T.C."/>
            <person name="Frisvad J.C."/>
            <person name="Nybo J.L."/>
            <person name="Theobald S."/>
            <person name="Kildgaard S."/>
            <person name="Petersen T.I."/>
            <person name="Kuo A."/>
            <person name="Sato A."/>
            <person name="Lyhne E.K."/>
            <person name="Kogle M.E."/>
            <person name="Wiebenga A."/>
            <person name="Kun R.S."/>
            <person name="Lubbers R.J."/>
            <person name="Makela M.R."/>
            <person name="Barry K."/>
            <person name="Chovatia M."/>
            <person name="Clum A."/>
            <person name="Daum C."/>
            <person name="Haridas S."/>
            <person name="He G."/>
            <person name="LaButti K."/>
            <person name="Lipzen A."/>
            <person name="Mondo S."/>
            <person name="Pangilinan J."/>
            <person name="Riley R."/>
            <person name="Salamov A."/>
            <person name="Simmons B.A."/>
            <person name="Magnuson J.K."/>
            <person name="Henrissat B."/>
            <person name="Mortensen U.H."/>
            <person name="Larsen T.O."/>
            <person name="De vries R.P."/>
            <person name="Grigoriev I.V."/>
            <person name="Machida M."/>
            <person name="Baker S.E."/>
            <person name="Andersen M.R."/>
        </authorList>
    </citation>
    <scope>NUCLEOTIDE SEQUENCE [LARGE SCALE GENOMIC DNA]</scope>
    <source>
        <strain evidence="4 5">CBS 126849</strain>
    </source>
</reference>
<dbReference type="SUPFAM" id="SSF48403">
    <property type="entry name" value="Ankyrin repeat"/>
    <property type="match status" value="1"/>
</dbReference>
<dbReference type="PANTHER" id="PTHR10039:SF16">
    <property type="entry name" value="GPI INOSITOL-DEACYLASE"/>
    <property type="match status" value="1"/>
</dbReference>
<sequence>MRFCCSKGDRVDGDEQPSRPVSIRKSEAEKSIPAVLPSTHTPPAKPNTSSAKPDLWIEAYNGLSKESKDYISLAGTKSTTDVIDNVINQTKMKYSDWKNGGLKIRRKDGNDINVRDTAERILSAALQAKDLIANFLAETLAYYTLVDTHYRDQKVAGGQNFDRALVRVYTAILNYTAEVNKVQNESLSTRMYHSILAISDHPLQQLKGKIEEERLGAEKWADFTNTLRNREAAQDALNLLDKSLDILKNVNSKVLSDEEYKVLGWVSTAPFSDAQTRAQESRAPDTGNWLLEMKEYKDWKRSPGSVLWLPGIVGCGKSVLCSTVVQDIESLCKEDASMSLAYWYFQFSYDKSQSVDRMMRSFVRQLSRTPLAPSVSKTWEEHSRKGSQPDRKTTMSMLDGVLSSLPGDVYIILDALDECPQKPNHRERESLLSLLVSIAERYKENIHILATSRPEQDISQTMKNFPSINLEQRLAKDVETFVRAQLDGGSLRELDADTKVLVIDTLLLSRERRFRWADLQVKRLEECRTDDHIKEALRTIPDSLEDTYQTIIDNITERDRSIAREILILMCFSAAPLDLQTVADSVSLRSSRHVMDICTTSLLSTSGEEVRLAHFSVKEFLVSEDADGNSCRFSERAAKDHLAKKTVDCISCQTEELNQEMAAKKPFLAYASCHWQAHVAALVDIDPQNADLARKIDRLFTEPTVYFNWSRIADSYAITNDNQWNKLRSECKPALDRATEMGLVGPVDTLVDQGADPLQSWKAMSWCPLKRAALEGRLKIVELLLRKNIPISTELAKSLIGLVKHDVEGEHALEAVLKALLDRGVLQDTARGSSESISEEIVSYAMTNQYSGLLILNIFLDWRDRGLVSVPITGDVMRCAVVFSSPAEEMLDLLFKRSQEEPYISPTMFIDTGGLPMFFDGIAALARRRPASLPLSDALLEGMAIKCDSATMDILLRARHDIKVTEKVLIAAAQNNLGVDMLKLLWPLREPGASITEDVLASAAKSRSSIILEFLIDELGPSIQLTETVMKSIIGNWECGLSMMKTILGDPRVTFEVSEPLISTAASTTQAPLEMLDLLVNNSEAEVHITEDMVCAAAGNINHSSSVLEYLSHLEARPLPVTEEVVMRAVRNPKTLEVLFEKFPNAPITDRVFLAACPYANQMRLLLDKPHGGLPIGKMVEKLSNNYLDSCVVLDMLFERNLLTVNEQLVETLAASYGPLNTLLNQRPDAPITEKAVLHAAEDPRSIRLLLDKRPRDVKITEEIMIATTRSGECLEIIKGISHRTGSVPITERLFREAMRYGQVDVVKWMFDQRPDMNITIESLFHEIWQDGSIEWESRLAAWMVLSSHTGESEISTSLLETYPYSAEHKENYDFDEFVHVFGDLEVSESERVAEIVFERCDIPAVEDFLKHRPKLIVTDSLVQAAEKNVIANREAMMSLLEKRK</sequence>
<dbReference type="Gene3D" id="3.40.50.300">
    <property type="entry name" value="P-loop containing nucleotide triphosphate hydrolases"/>
    <property type="match status" value="1"/>
</dbReference>
<name>A0A5N6FA67_9EURO</name>
<keyword evidence="5" id="KW-1185">Reference proteome</keyword>
<dbReference type="Proteomes" id="UP000326799">
    <property type="component" value="Unassembled WGS sequence"/>
</dbReference>
<evidence type="ECO:0000256" key="1">
    <source>
        <dbReference type="ARBA" id="ARBA00022737"/>
    </source>
</evidence>
<dbReference type="SUPFAM" id="SSF140860">
    <property type="entry name" value="Pseudo ankyrin repeat-like"/>
    <property type="match status" value="1"/>
</dbReference>
<feature type="domain" description="Nephrocystin 3-like N-terminal" evidence="3">
    <location>
        <begin position="285"/>
        <end position="453"/>
    </location>
</feature>
<evidence type="ECO:0000256" key="2">
    <source>
        <dbReference type="SAM" id="MobiDB-lite"/>
    </source>
</evidence>
<accession>A0A5N6FA67</accession>
<dbReference type="SUPFAM" id="SSF52540">
    <property type="entry name" value="P-loop containing nucleoside triphosphate hydrolases"/>
    <property type="match status" value="1"/>
</dbReference>
<protein>
    <recommendedName>
        <fullName evidence="3">Nephrocystin 3-like N-terminal domain-containing protein</fullName>
    </recommendedName>
</protein>
<dbReference type="InterPro" id="IPR027417">
    <property type="entry name" value="P-loop_NTPase"/>
</dbReference>
<keyword evidence="1" id="KW-0677">Repeat</keyword>